<accession>A0ABX9JQW1</accession>
<feature type="domain" description="Sulfatase N-terminal" evidence="3">
    <location>
        <begin position="311"/>
        <end position="601"/>
    </location>
</feature>
<dbReference type="Pfam" id="PF00884">
    <property type="entry name" value="Sulfatase"/>
    <property type="match status" value="1"/>
</dbReference>
<reference evidence="4 5" key="1">
    <citation type="submission" date="2018-08" db="EMBL/GenBank/DDBJ databases">
        <title>Genomic Encyclopedia of Archaeal and Bacterial Type Strains, Phase II (KMG-II): from individual species to whole genera.</title>
        <authorList>
            <person name="Goeker M."/>
        </authorList>
    </citation>
    <scope>NUCLEOTIDE SEQUENCE [LARGE SCALE GENOMIC DNA]</scope>
    <source>
        <strain evidence="4 5">DSM 2261</strain>
    </source>
</reference>
<feature type="chain" id="PRO_5046563514" evidence="2">
    <location>
        <begin position="28"/>
        <end position="744"/>
    </location>
</feature>
<evidence type="ECO:0000256" key="1">
    <source>
        <dbReference type="SAM" id="MobiDB-lite"/>
    </source>
</evidence>
<dbReference type="InterPro" id="IPR000917">
    <property type="entry name" value="Sulfatase_N"/>
</dbReference>
<keyword evidence="5" id="KW-1185">Reference proteome</keyword>
<dbReference type="SUPFAM" id="SSF53649">
    <property type="entry name" value="Alkaline phosphatase-like"/>
    <property type="match status" value="1"/>
</dbReference>
<dbReference type="Gene3D" id="3.40.720.10">
    <property type="entry name" value="Alkaline Phosphatase, subunit A"/>
    <property type="match status" value="2"/>
</dbReference>
<evidence type="ECO:0000313" key="4">
    <source>
        <dbReference type="EMBL" id="REG24614.1"/>
    </source>
</evidence>
<sequence>MKRARMLVLLVLLAGALGLAFTLRPHAAPPTSPRLIDALANALEVPAPPSEPALLELDSFPDATGHAALAVPIPVEPVRGFVLRVLMADTGAPRPVITLRSLNAAEAAAFGGQPRPIDGPLPGKELGPCLRSSRAPNGQWMCQRFAHLPANAGAGLLVISGAANAVRRIEVLNADMPDWRTPGNPILSRLIRRAANASPTGSSWRTGLVARPGGRYTFEVTLPERAELWVGLGHEQGSRGAPVRFIARQDDRVLLDEVVPADLKWHDQRLRLEGEAGQRSRITLEAQAAGGTGEARGLWATPRVMSASSAPNILLITVDALRADHLGTYGHGRNTSPMIDHVARSGVQFDRATAQSCLTWPSITSLMTGRYPLNTGVQDRGQRPPPDLATLPQLLAAHGYDTFAGTDQALFPPIDLSDFDDADRINVFIKPSPQKQLERLAAQFADHPTFAWFHLENVHYPLTPRQPLRFDPGYEGRFQNAFTQEDHNQFMSPGDVTPREQEHINALYDSAIVDADQEIQTMLAMLDQQGVLERTIVVITADHGERLGEHGAVLEHVAPHHSVLQVPLIIAWEGNLASGLRIPSRVQLIDLFPTLLSLAGVPHPPGLDGRDLSPALRGEPLPEAPAYADCKGYFFAQYRGDELVIINPEGKESVLSYGLVTTVKPRELYDLAKDPSGQRDIAGEDSARAEAASTALRAQLELWKRQSTTTAQGHIGQAAIEALQQAGYLQGTPDPEPEANRPRE</sequence>
<feature type="region of interest" description="Disordered" evidence="1">
    <location>
        <begin position="724"/>
        <end position="744"/>
    </location>
</feature>
<organism evidence="4 5">
    <name type="scientific">Archangium gephyra</name>
    <dbReference type="NCBI Taxonomy" id="48"/>
    <lineage>
        <taxon>Bacteria</taxon>
        <taxon>Pseudomonadati</taxon>
        <taxon>Myxococcota</taxon>
        <taxon>Myxococcia</taxon>
        <taxon>Myxococcales</taxon>
        <taxon>Cystobacterineae</taxon>
        <taxon>Archangiaceae</taxon>
        <taxon>Archangium</taxon>
    </lineage>
</organism>
<dbReference type="RefSeq" id="WP_047855739.1">
    <property type="nucleotide sequence ID" value="NZ_CP011509.1"/>
</dbReference>
<proteinExistence type="predicted"/>
<dbReference type="PANTHER" id="PTHR43751">
    <property type="entry name" value="SULFATASE"/>
    <property type="match status" value="1"/>
</dbReference>
<evidence type="ECO:0000256" key="2">
    <source>
        <dbReference type="SAM" id="SignalP"/>
    </source>
</evidence>
<dbReference type="InterPro" id="IPR017850">
    <property type="entry name" value="Alkaline_phosphatase_core_sf"/>
</dbReference>
<feature type="signal peptide" evidence="2">
    <location>
        <begin position="1"/>
        <end position="27"/>
    </location>
</feature>
<dbReference type="EMBL" id="QUMU01000014">
    <property type="protein sequence ID" value="REG24614.1"/>
    <property type="molecule type" value="Genomic_DNA"/>
</dbReference>
<gene>
    <name evidence="4" type="ORF">ATI61_114223</name>
</gene>
<name>A0ABX9JQW1_9BACT</name>
<protein>
    <submittedName>
        <fullName evidence="4">Arylsulfatase A-like enzyme</fullName>
    </submittedName>
</protein>
<evidence type="ECO:0000259" key="3">
    <source>
        <dbReference type="Pfam" id="PF00884"/>
    </source>
</evidence>
<dbReference type="PANTHER" id="PTHR43751:SF3">
    <property type="entry name" value="SULFATASE N-TERMINAL DOMAIN-CONTAINING PROTEIN"/>
    <property type="match status" value="1"/>
</dbReference>
<dbReference type="CDD" id="cd16148">
    <property type="entry name" value="sulfatase_like"/>
    <property type="match status" value="1"/>
</dbReference>
<keyword evidence="2" id="KW-0732">Signal</keyword>
<dbReference type="InterPro" id="IPR052701">
    <property type="entry name" value="GAG_Ulvan_Degrading_Sulfatases"/>
</dbReference>
<evidence type="ECO:0000313" key="5">
    <source>
        <dbReference type="Proteomes" id="UP000256345"/>
    </source>
</evidence>
<dbReference type="Proteomes" id="UP000256345">
    <property type="component" value="Unassembled WGS sequence"/>
</dbReference>
<comment type="caution">
    <text evidence="4">The sequence shown here is derived from an EMBL/GenBank/DDBJ whole genome shotgun (WGS) entry which is preliminary data.</text>
</comment>